<dbReference type="Proteomes" id="UP001163603">
    <property type="component" value="Chromosome 1"/>
</dbReference>
<sequence length="558" mass="61459">MMAMQADSSALSPEVVGNAFVEQYYSILCPSPDNGINDKILSMDYQNFKVQIFSADAQASYNKGLIVLVTGCLLAKDNLRRKFTQSFFLAPQDKGYFVLNDFFRYVDENHEMEDEEESKGVVNNKADESAPTAPLAADPGRFLCPKLHFNFSPIHAPHNHAVNHNSSTPANEATENGKEVSHPLDNGKVLVAEKVVVPEHPIVSSQNAAPPVTKTLASKTQDEVPKKSFASVVQDLKKSNSPSNVVLRVPPVKLVEQSRVIAAAAIETAPNSNSSVDKNNNNAAVKGHSIFVGNLLDTATVGQLKVVFEQFGPIKPDGIQVRSQKQTGNCFGFVEFESTSSVQSVLKASPISIGNRRASIENRMMEARIVSRTVKSHGVRVARTHMHDWLILLLLVVIIAILLLMQPFYRFVGKDMMIDLRYPLKRVLTWVVMTVVYAKFFDRSALQLINYATFTVPSLQLSEIVLYSRVMFVGCFVGEYPGVKDSWMDVFASQGSSSLLSVDLCGSDVTDTGLDLLKDCTNIQALTFNNCDKISEPGLKHISGDPFYFFLLHAASLL</sequence>
<protein>
    <submittedName>
        <fullName evidence="1">Uncharacterized protein</fullName>
    </submittedName>
</protein>
<gene>
    <name evidence="1" type="ORF">Pint_03174</name>
</gene>
<keyword evidence="2" id="KW-1185">Reference proteome</keyword>
<evidence type="ECO:0000313" key="1">
    <source>
        <dbReference type="EMBL" id="KAJ0052631.1"/>
    </source>
</evidence>
<dbReference type="EMBL" id="CM047736">
    <property type="protein sequence ID" value="KAJ0052631.1"/>
    <property type="molecule type" value="Genomic_DNA"/>
</dbReference>
<accession>A0ACC0ZHE6</accession>
<evidence type="ECO:0000313" key="2">
    <source>
        <dbReference type="Proteomes" id="UP001163603"/>
    </source>
</evidence>
<comment type="caution">
    <text evidence="1">The sequence shown here is derived from an EMBL/GenBank/DDBJ whole genome shotgun (WGS) entry which is preliminary data.</text>
</comment>
<name>A0ACC0ZHE6_9ROSI</name>
<reference evidence="2" key="1">
    <citation type="journal article" date="2023" name="G3 (Bethesda)">
        <title>Genome assembly and association tests identify interacting loci associated with vigor, precocity, and sex in interspecific pistachio rootstocks.</title>
        <authorList>
            <person name="Palmer W."/>
            <person name="Jacygrad E."/>
            <person name="Sagayaradj S."/>
            <person name="Cavanaugh K."/>
            <person name="Han R."/>
            <person name="Bertier L."/>
            <person name="Beede B."/>
            <person name="Kafkas S."/>
            <person name="Golino D."/>
            <person name="Preece J."/>
            <person name="Michelmore R."/>
        </authorList>
    </citation>
    <scope>NUCLEOTIDE SEQUENCE [LARGE SCALE GENOMIC DNA]</scope>
</reference>
<organism evidence="1 2">
    <name type="scientific">Pistacia integerrima</name>
    <dbReference type="NCBI Taxonomy" id="434235"/>
    <lineage>
        <taxon>Eukaryota</taxon>
        <taxon>Viridiplantae</taxon>
        <taxon>Streptophyta</taxon>
        <taxon>Embryophyta</taxon>
        <taxon>Tracheophyta</taxon>
        <taxon>Spermatophyta</taxon>
        <taxon>Magnoliopsida</taxon>
        <taxon>eudicotyledons</taxon>
        <taxon>Gunneridae</taxon>
        <taxon>Pentapetalae</taxon>
        <taxon>rosids</taxon>
        <taxon>malvids</taxon>
        <taxon>Sapindales</taxon>
        <taxon>Anacardiaceae</taxon>
        <taxon>Pistacia</taxon>
    </lineage>
</organism>
<proteinExistence type="predicted"/>